<keyword evidence="7" id="KW-0732">Signal</keyword>
<reference evidence="8 9" key="1">
    <citation type="submission" date="2024-06" db="EMBL/GenBank/DDBJ databases">
        <title>Chitinophaga defluvii sp. nov., isolated from municipal sewage.</title>
        <authorList>
            <person name="Zhang L."/>
        </authorList>
    </citation>
    <scope>NUCLEOTIDE SEQUENCE [LARGE SCALE GENOMIC DNA]</scope>
    <source>
        <strain evidence="8 9">H8</strain>
    </source>
</reference>
<dbReference type="SUPFAM" id="SSF75005">
    <property type="entry name" value="Arabinanase/levansucrase/invertase"/>
    <property type="match status" value="1"/>
</dbReference>
<dbReference type="PANTHER" id="PTHR43772:SF2">
    <property type="entry name" value="PUTATIVE (AFU_ORTHOLOGUE AFUA_2G04480)-RELATED"/>
    <property type="match status" value="1"/>
</dbReference>
<comment type="caution">
    <text evidence="8">The sequence shown here is derived from an EMBL/GenBank/DDBJ whole genome shotgun (WGS) entry which is preliminary data.</text>
</comment>
<dbReference type="InterPro" id="IPR006710">
    <property type="entry name" value="Glyco_hydro_43"/>
</dbReference>
<evidence type="ECO:0000256" key="5">
    <source>
        <dbReference type="ARBA" id="ARBA00023295"/>
    </source>
</evidence>
<dbReference type="Gene3D" id="2.115.10.20">
    <property type="entry name" value="Glycosyl hydrolase domain, family 43"/>
    <property type="match status" value="1"/>
</dbReference>
<keyword evidence="2" id="KW-0858">Xylan degradation</keyword>
<accession>A0ABV2T436</accession>
<dbReference type="RefSeq" id="WP_354660399.1">
    <property type="nucleotide sequence ID" value="NZ_JBEXAC010000001.1"/>
</dbReference>
<proteinExistence type="inferred from homology"/>
<evidence type="ECO:0000256" key="1">
    <source>
        <dbReference type="ARBA" id="ARBA00009865"/>
    </source>
</evidence>
<evidence type="ECO:0000256" key="4">
    <source>
        <dbReference type="ARBA" id="ARBA00023277"/>
    </source>
</evidence>
<keyword evidence="5 6" id="KW-0326">Glycosidase</keyword>
<dbReference type="InterPro" id="IPR023296">
    <property type="entry name" value="Glyco_hydro_beta-prop_sf"/>
</dbReference>
<evidence type="ECO:0000313" key="8">
    <source>
        <dbReference type="EMBL" id="MET6997764.1"/>
    </source>
</evidence>
<keyword evidence="9" id="KW-1185">Reference proteome</keyword>
<dbReference type="CDD" id="cd08991">
    <property type="entry name" value="GH43_HoAraf43-like"/>
    <property type="match status" value="1"/>
</dbReference>
<sequence>MVLSMLFYLACAFKAPGLPFAREAIFLADPTVFYEKGTYYLYGTGGSRDGFLVYTSTNLKDWKGPAGVKEGYALLKGESYGTKGFWAPQVFKYQGKYYMAYTADENIAIATGDSPLGPFKQTTLKALGGTGHKIDPFVFIDDDGKIYLYHVRLDKGNRLFVTAMEPDLSGLKETTTQLCFEVSDVWENTAHTGWPVTEGPTVLKYQQKYYLFYSANDFRNVDYAVGYAVAPTPYGPWKKYSGNPIISKQHIPAQGTGHGDFITGPNGDLWYVFHTHAGNSKVSPRKTALVKARFIKTGPTDYKVGIDTASFYYLTTNKDN</sequence>
<feature type="chain" id="PRO_5046908079" evidence="7">
    <location>
        <begin position="22"/>
        <end position="320"/>
    </location>
</feature>
<name>A0ABV2T436_9BACT</name>
<dbReference type="GO" id="GO:0016787">
    <property type="term" value="F:hydrolase activity"/>
    <property type="evidence" value="ECO:0007669"/>
    <property type="project" value="UniProtKB-KW"/>
</dbReference>
<evidence type="ECO:0000256" key="3">
    <source>
        <dbReference type="ARBA" id="ARBA00022801"/>
    </source>
</evidence>
<dbReference type="EMBL" id="JBEXAC010000001">
    <property type="protein sequence ID" value="MET6997764.1"/>
    <property type="molecule type" value="Genomic_DNA"/>
</dbReference>
<gene>
    <name evidence="8" type="ORF">ABR189_10310</name>
</gene>
<protein>
    <submittedName>
        <fullName evidence="8">Glycoside hydrolase family 43 protein</fullName>
    </submittedName>
</protein>
<keyword evidence="3 6" id="KW-0378">Hydrolase</keyword>
<evidence type="ECO:0000256" key="2">
    <source>
        <dbReference type="ARBA" id="ARBA00022651"/>
    </source>
</evidence>
<dbReference type="InterPro" id="IPR052176">
    <property type="entry name" value="Glycosyl_Hydrlase_43_Enz"/>
</dbReference>
<keyword evidence="2" id="KW-0624">Polysaccharide degradation</keyword>
<evidence type="ECO:0000256" key="6">
    <source>
        <dbReference type="RuleBase" id="RU361187"/>
    </source>
</evidence>
<organism evidence="8 9">
    <name type="scientific">Chitinophaga defluvii</name>
    <dbReference type="NCBI Taxonomy" id="3163343"/>
    <lineage>
        <taxon>Bacteria</taxon>
        <taxon>Pseudomonadati</taxon>
        <taxon>Bacteroidota</taxon>
        <taxon>Chitinophagia</taxon>
        <taxon>Chitinophagales</taxon>
        <taxon>Chitinophagaceae</taxon>
        <taxon>Chitinophaga</taxon>
    </lineage>
</organism>
<comment type="similarity">
    <text evidence="1 6">Belongs to the glycosyl hydrolase 43 family.</text>
</comment>
<dbReference type="PANTHER" id="PTHR43772">
    <property type="entry name" value="ENDO-1,4-BETA-XYLANASE"/>
    <property type="match status" value="1"/>
</dbReference>
<keyword evidence="4" id="KW-0119">Carbohydrate metabolism</keyword>
<evidence type="ECO:0000313" key="9">
    <source>
        <dbReference type="Proteomes" id="UP001549749"/>
    </source>
</evidence>
<evidence type="ECO:0000256" key="7">
    <source>
        <dbReference type="SAM" id="SignalP"/>
    </source>
</evidence>
<feature type="signal peptide" evidence="7">
    <location>
        <begin position="1"/>
        <end position="21"/>
    </location>
</feature>
<dbReference type="Pfam" id="PF04616">
    <property type="entry name" value="Glyco_hydro_43"/>
    <property type="match status" value="1"/>
</dbReference>
<dbReference type="Proteomes" id="UP001549749">
    <property type="component" value="Unassembled WGS sequence"/>
</dbReference>